<dbReference type="EMBL" id="ML994617">
    <property type="protein sequence ID" value="KAF2191393.1"/>
    <property type="molecule type" value="Genomic_DNA"/>
</dbReference>
<organism evidence="2 3">
    <name type="scientific">Zopfia rhizophila CBS 207.26</name>
    <dbReference type="NCBI Taxonomy" id="1314779"/>
    <lineage>
        <taxon>Eukaryota</taxon>
        <taxon>Fungi</taxon>
        <taxon>Dikarya</taxon>
        <taxon>Ascomycota</taxon>
        <taxon>Pezizomycotina</taxon>
        <taxon>Dothideomycetes</taxon>
        <taxon>Dothideomycetes incertae sedis</taxon>
        <taxon>Zopfiaceae</taxon>
        <taxon>Zopfia</taxon>
    </lineage>
</organism>
<evidence type="ECO:0000259" key="1">
    <source>
        <dbReference type="Pfam" id="PF01408"/>
    </source>
</evidence>
<dbReference type="InterPro" id="IPR000683">
    <property type="entry name" value="Gfo/Idh/MocA-like_OxRdtase_N"/>
</dbReference>
<reference evidence="2" key="1">
    <citation type="journal article" date="2020" name="Stud. Mycol.">
        <title>101 Dothideomycetes genomes: a test case for predicting lifestyles and emergence of pathogens.</title>
        <authorList>
            <person name="Haridas S."/>
            <person name="Albert R."/>
            <person name="Binder M."/>
            <person name="Bloem J."/>
            <person name="Labutti K."/>
            <person name="Salamov A."/>
            <person name="Andreopoulos B."/>
            <person name="Baker S."/>
            <person name="Barry K."/>
            <person name="Bills G."/>
            <person name="Bluhm B."/>
            <person name="Cannon C."/>
            <person name="Castanera R."/>
            <person name="Culley D."/>
            <person name="Daum C."/>
            <person name="Ezra D."/>
            <person name="Gonzalez J."/>
            <person name="Henrissat B."/>
            <person name="Kuo A."/>
            <person name="Liang C."/>
            <person name="Lipzen A."/>
            <person name="Lutzoni F."/>
            <person name="Magnuson J."/>
            <person name="Mondo S."/>
            <person name="Nolan M."/>
            <person name="Ohm R."/>
            <person name="Pangilinan J."/>
            <person name="Park H.-J."/>
            <person name="Ramirez L."/>
            <person name="Alfaro M."/>
            <person name="Sun H."/>
            <person name="Tritt A."/>
            <person name="Yoshinaga Y."/>
            <person name="Zwiers L.-H."/>
            <person name="Turgeon B."/>
            <person name="Goodwin S."/>
            <person name="Spatafora J."/>
            <person name="Crous P."/>
            <person name="Grigoriev I."/>
        </authorList>
    </citation>
    <scope>NUCLEOTIDE SEQUENCE</scope>
    <source>
        <strain evidence="2">CBS 207.26</strain>
    </source>
</reference>
<dbReference type="AlphaFoldDB" id="A0A6A6EK35"/>
<dbReference type="Gene3D" id="3.40.50.720">
    <property type="entry name" value="NAD(P)-binding Rossmann-like Domain"/>
    <property type="match status" value="1"/>
</dbReference>
<name>A0A6A6EK35_9PEZI</name>
<dbReference type="GO" id="GO:0000166">
    <property type="term" value="F:nucleotide binding"/>
    <property type="evidence" value="ECO:0007669"/>
    <property type="project" value="InterPro"/>
</dbReference>
<proteinExistence type="predicted"/>
<dbReference type="OrthoDB" id="446809at2759"/>
<accession>A0A6A6EK35</accession>
<protein>
    <recommendedName>
        <fullName evidence="1">Gfo/Idh/MocA-like oxidoreductase N-terminal domain-containing protein</fullName>
    </recommendedName>
</protein>
<evidence type="ECO:0000313" key="3">
    <source>
        <dbReference type="Proteomes" id="UP000800200"/>
    </source>
</evidence>
<dbReference type="PANTHER" id="PTHR43377">
    <property type="entry name" value="BILIVERDIN REDUCTASE A"/>
    <property type="match status" value="1"/>
</dbReference>
<keyword evidence="3" id="KW-1185">Reference proteome</keyword>
<dbReference type="Proteomes" id="UP000800200">
    <property type="component" value="Unassembled WGS sequence"/>
</dbReference>
<dbReference type="InterPro" id="IPR036291">
    <property type="entry name" value="NAD(P)-bd_dom_sf"/>
</dbReference>
<gene>
    <name evidence="2" type="ORF">K469DRAFT_808680</name>
</gene>
<sequence>MLTSSCKPDVAIVCTPNHTHVSVSKELLDGGVHVLCEKPISVDIKHAASCKLHLLIGHHCRFNRYVLATKTFLPSLGCIIAINSAGPILINLIHEIDILHYLLGPIIREGAAITLKFASGAVGTFLLCDAVVSPHNYEAGTGENPTTPRGWNEKLECEKVQVPEMKIPFELKIGHFIRVINGQDAPSCPGEGLRALVICEAIRESLRQKRPADVPLENETKWGNSIGEGLNSNVLSHPLALLKGGPIV</sequence>
<dbReference type="Gene3D" id="3.30.360.10">
    <property type="entry name" value="Dihydrodipicolinate Reductase, domain 2"/>
    <property type="match status" value="1"/>
</dbReference>
<feature type="domain" description="Gfo/Idh/MocA-like oxidoreductase N-terminal" evidence="1">
    <location>
        <begin position="4"/>
        <end position="48"/>
    </location>
</feature>
<dbReference type="InterPro" id="IPR051450">
    <property type="entry name" value="Gfo/Idh/MocA_Oxidoreductases"/>
</dbReference>
<dbReference type="SUPFAM" id="SSF51735">
    <property type="entry name" value="NAD(P)-binding Rossmann-fold domains"/>
    <property type="match status" value="1"/>
</dbReference>
<dbReference type="PANTHER" id="PTHR43377:SF1">
    <property type="entry name" value="BILIVERDIN REDUCTASE A"/>
    <property type="match status" value="1"/>
</dbReference>
<dbReference type="Pfam" id="PF01408">
    <property type="entry name" value="GFO_IDH_MocA"/>
    <property type="match status" value="1"/>
</dbReference>
<evidence type="ECO:0000313" key="2">
    <source>
        <dbReference type="EMBL" id="KAF2191393.1"/>
    </source>
</evidence>